<evidence type="ECO:0000256" key="7">
    <source>
        <dbReference type="ARBA" id="ARBA00022777"/>
    </source>
</evidence>
<dbReference type="InterPro" id="IPR051471">
    <property type="entry name" value="Bacterial_PTS_sugar_comp"/>
</dbReference>
<protein>
    <submittedName>
        <fullName evidence="9">PTS sugar transporter subunit IIA</fullName>
    </submittedName>
</protein>
<evidence type="ECO:0000256" key="2">
    <source>
        <dbReference type="ARBA" id="ARBA00022448"/>
    </source>
</evidence>
<evidence type="ECO:0000256" key="1">
    <source>
        <dbReference type="ARBA" id="ARBA00004496"/>
    </source>
</evidence>
<sequence>MIGIVVTGHGAFASGMVGSFRMIAGNQEHVCELAFEEGENLQAFDDKIRQTVQGAIDKYGQVIVLTDLKGGTPFNHVMLEYSEHPAVKVLAGTNLSMLLEGAMLALSSDDLEGVVQQMVAIGKESVQDCALSSESEETENGEGI</sequence>
<dbReference type="RefSeq" id="WP_197114405.1">
    <property type="nucleotide sequence ID" value="NZ_JACBXQ010000001.1"/>
</dbReference>
<dbReference type="InterPro" id="IPR033887">
    <property type="entry name" value="PTS_IIA_man"/>
</dbReference>
<dbReference type="PROSITE" id="PS51096">
    <property type="entry name" value="PTS_EIIA_TYPE_4"/>
    <property type="match status" value="1"/>
</dbReference>
<dbReference type="InterPro" id="IPR036662">
    <property type="entry name" value="PTS_EIIA_man-typ_sf"/>
</dbReference>
<evidence type="ECO:0000259" key="8">
    <source>
        <dbReference type="PROSITE" id="PS51096"/>
    </source>
</evidence>
<dbReference type="EMBL" id="JACBXQ010000001">
    <property type="protein sequence ID" value="MBG9985783.1"/>
    <property type="molecule type" value="Genomic_DNA"/>
</dbReference>
<accession>A0ABS0LNQ2</accession>
<organism evidence="9 10">
    <name type="scientific">Facklamia lactis</name>
    <dbReference type="NCBI Taxonomy" id="2749967"/>
    <lineage>
        <taxon>Bacteria</taxon>
        <taxon>Bacillati</taxon>
        <taxon>Bacillota</taxon>
        <taxon>Bacilli</taxon>
        <taxon>Lactobacillales</taxon>
        <taxon>Aerococcaceae</taxon>
        <taxon>Facklamia</taxon>
    </lineage>
</organism>
<keyword evidence="10" id="KW-1185">Reference proteome</keyword>
<dbReference type="PANTHER" id="PTHR33799:SF1">
    <property type="entry name" value="PTS SYSTEM MANNOSE-SPECIFIC EIIAB COMPONENT-RELATED"/>
    <property type="match status" value="1"/>
</dbReference>
<dbReference type="CDD" id="cd00006">
    <property type="entry name" value="PTS_IIA_man"/>
    <property type="match status" value="1"/>
</dbReference>
<dbReference type="SUPFAM" id="SSF53062">
    <property type="entry name" value="PTS system fructose IIA component-like"/>
    <property type="match status" value="1"/>
</dbReference>
<evidence type="ECO:0000256" key="3">
    <source>
        <dbReference type="ARBA" id="ARBA00022490"/>
    </source>
</evidence>
<keyword evidence="7" id="KW-0418">Kinase</keyword>
<proteinExistence type="predicted"/>
<dbReference type="InterPro" id="IPR004701">
    <property type="entry name" value="PTS_EIIA_man-typ"/>
</dbReference>
<dbReference type="Gene3D" id="3.40.50.510">
    <property type="entry name" value="Phosphotransferase system, mannose-type IIA component"/>
    <property type="match status" value="1"/>
</dbReference>
<reference evidence="9 10" key="1">
    <citation type="submission" date="2020-07" db="EMBL/GenBank/DDBJ databases">
        <title>Facklamia lactis sp. nov., isolated from raw milk.</title>
        <authorList>
            <person name="Doll E.V."/>
            <person name="Huptas C."/>
            <person name="Staib L."/>
            <person name="Wenning M."/>
            <person name="Scherer S."/>
        </authorList>
    </citation>
    <scope>NUCLEOTIDE SEQUENCE [LARGE SCALE GENOMIC DNA]</scope>
    <source>
        <strain evidence="9 10">DSM 111018</strain>
    </source>
</reference>
<comment type="caution">
    <text evidence="9">The sequence shown here is derived from an EMBL/GenBank/DDBJ whole genome shotgun (WGS) entry which is preliminary data.</text>
</comment>
<evidence type="ECO:0000256" key="5">
    <source>
        <dbReference type="ARBA" id="ARBA00022679"/>
    </source>
</evidence>
<evidence type="ECO:0000313" key="9">
    <source>
        <dbReference type="EMBL" id="MBG9985783.1"/>
    </source>
</evidence>
<dbReference type="Pfam" id="PF03610">
    <property type="entry name" value="EIIA-man"/>
    <property type="match status" value="1"/>
</dbReference>
<name>A0ABS0LNQ2_9LACT</name>
<keyword evidence="5" id="KW-0808">Transferase</keyword>
<comment type="subcellular location">
    <subcellularLocation>
        <location evidence="1">Cytoplasm</location>
    </subcellularLocation>
</comment>
<dbReference type="Proteomes" id="UP000721415">
    <property type="component" value="Unassembled WGS sequence"/>
</dbReference>
<keyword evidence="3" id="KW-0963">Cytoplasm</keyword>
<keyword evidence="2" id="KW-0813">Transport</keyword>
<dbReference type="PANTHER" id="PTHR33799">
    <property type="entry name" value="PTS PERMEASE-RELATED-RELATED"/>
    <property type="match status" value="1"/>
</dbReference>
<evidence type="ECO:0000256" key="4">
    <source>
        <dbReference type="ARBA" id="ARBA00022597"/>
    </source>
</evidence>
<evidence type="ECO:0000313" key="10">
    <source>
        <dbReference type="Proteomes" id="UP000721415"/>
    </source>
</evidence>
<keyword evidence="4 9" id="KW-0762">Sugar transport</keyword>
<gene>
    <name evidence="9" type="ORF">HZY91_02615</name>
</gene>
<evidence type="ECO:0000256" key="6">
    <source>
        <dbReference type="ARBA" id="ARBA00022683"/>
    </source>
</evidence>
<feature type="domain" description="PTS EIIA type-4" evidence="8">
    <location>
        <begin position="1"/>
        <end position="126"/>
    </location>
</feature>
<keyword evidence="6" id="KW-0598">Phosphotransferase system</keyword>